<dbReference type="Proteomes" id="UP000183947">
    <property type="component" value="Unassembled WGS sequence"/>
</dbReference>
<feature type="signal peptide" evidence="1">
    <location>
        <begin position="1"/>
        <end position="21"/>
    </location>
</feature>
<feature type="chain" id="PRO_5013314384" description="DUF3575 domain-containing protein" evidence="1">
    <location>
        <begin position="22"/>
        <end position="227"/>
    </location>
</feature>
<protein>
    <recommendedName>
        <fullName evidence="4">DUF3575 domain-containing protein</fullName>
    </recommendedName>
</protein>
<dbReference type="EMBL" id="FRAS01000021">
    <property type="protein sequence ID" value="SHL78797.1"/>
    <property type="molecule type" value="Genomic_DNA"/>
</dbReference>
<proteinExistence type="predicted"/>
<dbReference type="RefSeq" id="WP_139252366.1">
    <property type="nucleotide sequence ID" value="NZ_FRAS01000021.1"/>
</dbReference>
<evidence type="ECO:0000313" key="3">
    <source>
        <dbReference type="Proteomes" id="UP000183947"/>
    </source>
</evidence>
<accession>A0A1M7DHF3</accession>
<sequence length="227" mass="25352">MRLYHCLIGTGLLLRVTGAAAQESTFQLNLLLKAAPQHLVMSGYWLEVERRWNQQPRHSLIVTPQLYAGPTGQPDMEVATRQQARNETVRGAGLQVQHRWYIRASKAVYPAGLYVSAGPVFQRFAVSHDEQGWTEVLDPTGLPRYEYRDLRRTETISRYGASAQLGYQAPLPPGRVFLDLYVGAGWRTSRSREGAKRTASGYRSGPSDYGHAGFYIPAGFKVGVALR</sequence>
<dbReference type="OrthoDB" id="876200at2"/>
<reference evidence="3" key="1">
    <citation type="submission" date="2016-11" db="EMBL/GenBank/DDBJ databases">
        <authorList>
            <person name="Varghese N."/>
            <person name="Submissions S."/>
        </authorList>
    </citation>
    <scope>NUCLEOTIDE SEQUENCE [LARGE SCALE GENOMIC DNA]</scope>
    <source>
        <strain evidence="3">DSM 18569</strain>
    </source>
</reference>
<evidence type="ECO:0000256" key="1">
    <source>
        <dbReference type="SAM" id="SignalP"/>
    </source>
</evidence>
<organism evidence="2 3">
    <name type="scientific">Hymenobacter psychrotolerans DSM 18569</name>
    <dbReference type="NCBI Taxonomy" id="1121959"/>
    <lineage>
        <taxon>Bacteria</taxon>
        <taxon>Pseudomonadati</taxon>
        <taxon>Bacteroidota</taxon>
        <taxon>Cytophagia</taxon>
        <taxon>Cytophagales</taxon>
        <taxon>Hymenobacteraceae</taxon>
        <taxon>Hymenobacter</taxon>
    </lineage>
</organism>
<name>A0A1M7DHF3_9BACT</name>
<keyword evidence="3" id="KW-1185">Reference proteome</keyword>
<dbReference type="AlphaFoldDB" id="A0A1M7DHF3"/>
<evidence type="ECO:0008006" key="4">
    <source>
        <dbReference type="Google" id="ProtNLM"/>
    </source>
</evidence>
<gene>
    <name evidence="2" type="ORF">SAMN02746009_03380</name>
</gene>
<dbReference type="STRING" id="1121959.SAMN02746009_03380"/>
<evidence type="ECO:0000313" key="2">
    <source>
        <dbReference type="EMBL" id="SHL78797.1"/>
    </source>
</evidence>
<keyword evidence="1" id="KW-0732">Signal</keyword>